<evidence type="ECO:0008006" key="4">
    <source>
        <dbReference type="Google" id="ProtNLM"/>
    </source>
</evidence>
<dbReference type="Proteomes" id="UP000321513">
    <property type="component" value="Unassembled WGS sequence"/>
</dbReference>
<dbReference type="Pfam" id="PF14059">
    <property type="entry name" value="DUF4251"/>
    <property type="match status" value="1"/>
</dbReference>
<dbReference type="Gene3D" id="2.40.128.410">
    <property type="match status" value="1"/>
</dbReference>
<sequence>MKLNISLNRFFLLFAASLLSLQFAFAQESKKDKKEEKIAEIESLVQSKDFVFIAQNAYPATGRNINLTTTYAVRLSSDTVVTDLPYFGRAYVAPMNPSEGGIHFTSTKFSYITKERKKGGWDITILPNDTKDVRQMFLTVSQDGYATLQVLSNNRQNISFNGYITSKSKSR</sequence>
<proteinExistence type="predicted"/>
<evidence type="ECO:0000313" key="2">
    <source>
        <dbReference type="EMBL" id="GEO07672.1"/>
    </source>
</evidence>
<reference evidence="2 3" key="1">
    <citation type="submission" date="2019-07" db="EMBL/GenBank/DDBJ databases">
        <title>Whole genome shotgun sequence of Segetibacter aerophilus NBRC 106135.</title>
        <authorList>
            <person name="Hosoyama A."/>
            <person name="Uohara A."/>
            <person name="Ohji S."/>
            <person name="Ichikawa N."/>
        </authorList>
    </citation>
    <scope>NUCLEOTIDE SEQUENCE [LARGE SCALE GENOMIC DNA]</scope>
    <source>
        <strain evidence="2 3">NBRC 106135</strain>
    </source>
</reference>
<name>A0A512B6U2_9BACT</name>
<gene>
    <name evidence="2" type="ORF">SAE01_01680</name>
</gene>
<feature type="signal peptide" evidence="1">
    <location>
        <begin position="1"/>
        <end position="26"/>
    </location>
</feature>
<protein>
    <recommendedName>
        <fullName evidence="4">DUF4251 domain-containing protein</fullName>
    </recommendedName>
</protein>
<dbReference type="InterPro" id="IPR025347">
    <property type="entry name" value="DUF4251"/>
</dbReference>
<keyword evidence="3" id="KW-1185">Reference proteome</keyword>
<dbReference type="OrthoDB" id="1097715at2"/>
<keyword evidence="1" id="KW-0732">Signal</keyword>
<evidence type="ECO:0000256" key="1">
    <source>
        <dbReference type="SAM" id="SignalP"/>
    </source>
</evidence>
<dbReference type="AlphaFoldDB" id="A0A512B6U2"/>
<evidence type="ECO:0000313" key="3">
    <source>
        <dbReference type="Proteomes" id="UP000321513"/>
    </source>
</evidence>
<feature type="chain" id="PRO_5021798553" description="DUF4251 domain-containing protein" evidence="1">
    <location>
        <begin position="27"/>
        <end position="171"/>
    </location>
</feature>
<comment type="caution">
    <text evidence="2">The sequence shown here is derived from an EMBL/GenBank/DDBJ whole genome shotgun (WGS) entry which is preliminary data.</text>
</comment>
<accession>A0A512B6U2</accession>
<dbReference type="RefSeq" id="WP_147201634.1">
    <property type="nucleotide sequence ID" value="NZ_BJYT01000001.1"/>
</dbReference>
<dbReference type="EMBL" id="BJYT01000001">
    <property type="protein sequence ID" value="GEO07672.1"/>
    <property type="molecule type" value="Genomic_DNA"/>
</dbReference>
<organism evidence="2 3">
    <name type="scientific">Segetibacter aerophilus</name>
    <dbReference type="NCBI Taxonomy" id="670293"/>
    <lineage>
        <taxon>Bacteria</taxon>
        <taxon>Pseudomonadati</taxon>
        <taxon>Bacteroidota</taxon>
        <taxon>Chitinophagia</taxon>
        <taxon>Chitinophagales</taxon>
        <taxon>Chitinophagaceae</taxon>
        <taxon>Segetibacter</taxon>
    </lineage>
</organism>